<feature type="region of interest" description="Disordered" evidence="1">
    <location>
        <begin position="216"/>
        <end position="251"/>
    </location>
</feature>
<evidence type="ECO:0000256" key="1">
    <source>
        <dbReference type="SAM" id="MobiDB-lite"/>
    </source>
</evidence>
<sequence>MHSADVAHSQPDPSCFSLQAQTKPHQPPDHLQLQRGGHGSLSAPTPSADSPPRRASLVSCRVVRGPLGSPPARSAARRDDELRRDAARGAGTGGRQLRRHVQHRPHRRLRLRRRRLRRHPPAHHHHHARLLLLHPGARRRGGGGCCCRRRPVVVPAPRRRRRRRRRGAGARRRARHRRGHAQRVPRGGVREGGQGRRRQQEGHHVHVLLHLPRQLRRRRGAPDAARLRPPVPPRVRRPVAPLPPDVPRVPDVAGAEPHADAARRGHAAGDGRYVDVVVTTARTGFFSPPLLLLLKILPFLALTAKTWNRRKCSGH</sequence>
<dbReference type="Proteomes" id="UP000007305">
    <property type="component" value="Chromosome 1"/>
</dbReference>
<dbReference type="AlphaFoldDB" id="A0A804M582"/>
<evidence type="ECO:0000313" key="3">
    <source>
        <dbReference type="Proteomes" id="UP000007305"/>
    </source>
</evidence>
<reference evidence="2" key="3">
    <citation type="submission" date="2021-05" db="UniProtKB">
        <authorList>
            <consortium name="EnsemblPlants"/>
        </authorList>
    </citation>
    <scope>IDENTIFICATION</scope>
    <source>
        <strain evidence="2">cv. B73</strain>
    </source>
</reference>
<dbReference type="InParanoid" id="A0A804M582"/>
<organism evidence="2 3">
    <name type="scientific">Zea mays</name>
    <name type="common">Maize</name>
    <dbReference type="NCBI Taxonomy" id="4577"/>
    <lineage>
        <taxon>Eukaryota</taxon>
        <taxon>Viridiplantae</taxon>
        <taxon>Streptophyta</taxon>
        <taxon>Embryophyta</taxon>
        <taxon>Tracheophyta</taxon>
        <taxon>Spermatophyta</taxon>
        <taxon>Magnoliopsida</taxon>
        <taxon>Liliopsida</taxon>
        <taxon>Poales</taxon>
        <taxon>Poaceae</taxon>
        <taxon>PACMAD clade</taxon>
        <taxon>Panicoideae</taxon>
        <taxon>Andropogonodae</taxon>
        <taxon>Andropogoneae</taxon>
        <taxon>Tripsacinae</taxon>
        <taxon>Zea</taxon>
    </lineage>
</organism>
<feature type="compositionally biased region" description="Basic residues" evidence="1">
    <location>
        <begin position="96"/>
        <end position="129"/>
    </location>
</feature>
<proteinExistence type="predicted"/>
<feature type="region of interest" description="Disordered" evidence="1">
    <location>
        <begin position="156"/>
        <end position="203"/>
    </location>
</feature>
<feature type="compositionally biased region" description="Basic and acidic residues" evidence="1">
    <location>
        <begin position="76"/>
        <end position="87"/>
    </location>
</feature>
<gene>
    <name evidence="2" type="primary">LOC100279967</name>
</gene>
<reference evidence="3" key="1">
    <citation type="submission" date="2015-12" db="EMBL/GenBank/DDBJ databases">
        <title>Update maize B73 reference genome by single molecule sequencing technologies.</title>
        <authorList>
            <consortium name="Maize Genome Sequencing Project"/>
            <person name="Ware D."/>
        </authorList>
    </citation>
    <scope>NUCLEOTIDE SEQUENCE [LARGE SCALE GENOMIC DNA]</scope>
    <source>
        <strain evidence="3">cv. B73</strain>
    </source>
</reference>
<protein>
    <submittedName>
        <fullName evidence="2">Uncharacterized protein</fullName>
    </submittedName>
</protein>
<feature type="region of interest" description="Disordered" evidence="1">
    <location>
        <begin position="1"/>
        <end position="131"/>
    </location>
</feature>
<feature type="compositionally biased region" description="Basic residues" evidence="1">
    <location>
        <begin position="156"/>
        <end position="183"/>
    </location>
</feature>
<dbReference type="EnsemblPlants" id="Zm00001eb060060_T001">
    <property type="protein sequence ID" value="Zm00001eb060060_P001"/>
    <property type="gene ID" value="Zm00001eb060060"/>
</dbReference>
<evidence type="ECO:0000313" key="2">
    <source>
        <dbReference type="EnsemblPlants" id="Zm00001eb060060_P001"/>
    </source>
</evidence>
<name>A0A804M582_MAIZE</name>
<keyword evidence="3" id="KW-1185">Reference proteome</keyword>
<accession>A0A804M582</accession>
<dbReference type="Gramene" id="Zm00001eb060060_T001">
    <property type="protein sequence ID" value="Zm00001eb060060_P001"/>
    <property type="gene ID" value="Zm00001eb060060"/>
</dbReference>
<reference evidence="2" key="2">
    <citation type="submission" date="2019-07" db="EMBL/GenBank/DDBJ databases">
        <authorList>
            <person name="Seetharam A."/>
            <person name="Woodhouse M."/>
            <person name="Cannon E."/>
        </authorList>
    </citation>
    <scope>NUCLEOTIDE SEQUENCE [LARGE SCALE GENOMIC DNA]</scope>
    <source>
        <strain evidence="2">cv. B73</strain>
    </source>
</reference>